<evidence type="ECO:0000259" key="1">
    <source>
        <dbReference type="Pfam" id="PF12937"/>
    </source>
</evidence>
<dbReference type="Gene3D" id="1.20.1280.50">
    <property type="match status" value="1"/>
</dbReference>
<dbReference type="AlphaFoldDB" id="A0A8H5HPG9"/>
<dbReference type="SUPFAM" id="SSF81383">
    <property type="entry name" value="F-box domain"/>
    <property type="match status" value="1"/>
</dbReference>
<sequence length="500" mass="55663">MALCHSDETEQMLSALRAEETRLLEALSATRTKLNDLMPISALPAEILEEIFGICISRLYGFQKSPHRLALTQVCRRWRFVSLNAARLWRIIDLRNPRLAQESFLRSASAPIHLSAWSPSQLCIEGPYIEGLGSHAERVKSVELNLFPEDMIKLFRNLGPSLPALTDLSLTVPALSTNFILDDLPCLPHLKALTLDCVSIPWHQCVGLTRLSLRGQATGYSPSLTQLRTIFEASPNLEHIRLSCITLALPDVDIAPPRLISLPQLREFNIAAKASVIQSILSDISLSPTTRLHINCSQFDGLDDLLPARLKAMYPLSDIRVVRLVREGVRLLTSAAAPWSNDPADWKVSFICPHRISERAFSADLPQFFDLSSVNTLELGFALNDWMINSLGPFLAQLPNLETLRIAKNDLEYLLDNLSHSELLCPRLKTLTIGSVESSGGWGSFGDSCLKPLVLFAKARRSASVPLETVEFVYSDIFTHNARNELEGLVGRVVFFPDRP</sequence>
<feature type="domain" description="F-box" evidence="1">
    <location>
        <begin position="40"/>
        <end position="94"/>
    </location>
</feature>
<proteinExistence type="predicted"/>
<comment type="caution">
    <text evidence="2">The sequence shown here is derived from an EMBL/GenBank/DDBJ whole genome shotgun (WGS) entry which is preliminary data.</text>
</comment>
<dbReference type="Pfam" id="PF12937">
    <property type="entry name" value="F-box-like"/>
    <property type="match status" value="1"/>
</dbReference>
<dbReference type="PANTHER" id="PTHR38926">
    <property type="entry name" value="F-BOX DOMAIN CONTAINING PROTEIN, EXPRESSED"/>
    <property type="match status" value="1"/>
</dbReference>
<dbReference type="EMBL" id="JAACJP010000002">
    <property type="protein sequence ID" value="KAF5387092.1"/>
    <property type="molecule type" value="Genomic_DNA"/>
</dbReference>
<accession>A0A8H5HPG9</accession>
<dbReference type="Gene3D" id="3.80.10.10">
    <property type="entry name" value="Ribonuclease Inhibitor"/>
    <property type="match status" value="1"/>
</dbReference>
<reference evidence="2 3" key="1">
    <citation type="journal article" date="2020" name="ISME J.">
        <title>Uncovering the hidden diversity of litter-decomposition mechanisms in mushroom-forming fungi.</title>
        <authorList>
            <person name="Floudas D."/>
            <person name="Bentzer J."/>
            <person name="Ahren D."/>
            <person name="Johansson T."/>
            <person name="Persson P."/>
            <person name="Tunlid A."/>
        </authorList>
    </citation>
    <scope>NUCLEOTIDE SEQUENCE [LARGE SCALE GENOMIC DNA]</scope>
    <source>
        <strain evidence="2 3">CBS 661.87</strain>
    </source>
</reference>
<dbReference type="OrthoDB" id="3351939at2759"/>
<evidence type="ECO:0000313" key="2">
    <source>
        <dbReference type="EMBL" id="KAF5387092.1"/>
    </source>
</evidence>
<dbReference type="Proteomes" id="UP000565441">
    <property type="component" value="Unassembled WGS sequence"/>
</dbReference>
<dbReference type="InterPro" id="IPR001810">
    <property type="entry name" value="F-box_dom"/>
</dbReference>
<protein>
    <recommendedName>
        <fullName evidence="1">F-box domain-containing protein</fullName>
    </recommendedName>
</protein>
<dbReference type="SUPFAM" id="SSF52047">
    <property type="entry name" value="RNI-like"/>
    <property type="match status" value="1"/>
</dbReference>
<gene>
    <name evidence="2" type="ORF">D9615_002056</name>
</gene>
<evidence type="ECO:0000313" key="3">
    <source>
        <dbReference type="Proteomes" id="UP000565441"/>
    </source>
</evidence>
<dbReference type="InterPro" id="IPR036047">
    <property type="entry name" value="F-box-like_dom_sf"/>
</dbReference>
<name>A0A8H5HPG9_9AGAR</name>
<organism evidence="2 3">
    <name type="scientific">Tricholomella constricta</name>
    <dbReference type="NCBI Taxonomy" id="117010"/>
    <lineage>
        <taxon>Eukaryota</taxon>
        <taxon>Fungi</taxon>
        <taxon>Dikarya</taxon>
        <taxon>Basidiomycota</taxon>
        <taxon>Agaricomycotina</taxon>
        <taxon>Agaricomycetes</taxon>
        <taxon>Agaricomycetidae</taxon>
        <taxon>Agaricales</taxon>
        <taxon>Tricholomatineae</taxon>
        <taxon>Lyophyllaceae</taxon>
        <taxon>Tricholomella</taxon>
    </lineage>
</organism>
<keyword evidence="3" id="KW-1185">Reference proteome</keyword>
<dbReference type="InterPro" id="IPR032675">
    <property type="entry name" value="LRR_dom_sf"/>
</dbReference>
<dbReference type="PANTHER" id="PTHR38926:SF72">
    <property type="entry name" value="IM:7136021-RELATED"/>
    <property type="match status" value="1"/>
</dbReference>